<evidence type="ECO:0000259" key="10">
    <source>
        <dbReference type="Pfam" id="PF00361"/>
    </source>
</evidence>
<sequence>MLTIKFIEYFFFLFLVGVFFFFFSVYLYMYKLIYLLDWIIFELNSMKFNYIFYIDFMSMMYLSTVILITSIVMIYSIDYMANDLYINRFILLVLLFMLSMCLMIFSPCILSILLGWDGLGLISYCLVIYYQNKISYNSGMLTVCCNRIGDISLILMICILSCFGSWNLLFYKSKYILWIFIFIMMITKSAQLPFSLWLPAAMTAPTPVSSLVHSSTLVTAGVYLLIRFNYLFMEFSVNKYLLMVFSLTMFMSGLLANFEMNFKKIIALSTLSQLGFMMSILSMGLVDLGFFHLIMHAFFKSMMFMSVGGLIHMNLSIQDLRMYGMMIFMSPMKSLLLILSILNLCGFPFISGFFSKDLILEGFLNMNYNMLILFILYLSIIMTLSYSIRLLYYVLFSSNNFFSNLIMGEFYIYMNFVFFFLMFFSNFFGLYFNLLFIDSGFLMSKLNKILILKMYIFSAYLVMVFLMLDYKKFNNLIKFFISMFYLLFFMKVLYVKLFELIFKYEAQFEKTLEKIYCFNFFLLLMSYSKLFNYKTLKYNFNIIMLMNVYLYTLLIFFYL</sequence>
<keyword evidence="6 9" id="KW-0472">Membrane</keyword>
<feature type="transmembrane region" description="Helical" evidence="9">
    <location>
        <begin position="538"/>
        <end position="558"/>
    </location>
</feature>
<evidence type="ECO:0000256" key="9">
    <source>
        <dbReference type="SAM" id="Phobius"/>
    </source>
</evidence>
<feature type="transmembrane region" description="Helical" evidence="9">
    <location>
        <begin position="290"/>
        <end position="313"/>
    </location>
</feature>
<dbReference type="AlphaFoldDB" id="A0A7L8EYR2"/>
<feature type="transmembrane region" description="Helical" evidence="9">
    <location>
        <begin position="366"/>
        <end position="384"/>
    </location>
</feature>
<feature type="transmembrane region" description="Helical" evidence="9">
    <location>
        <begin position="515"/>
        <end position="532"/>
    </location>
</feature>
<proteinExistence type="predicted"/>
<feature type="transmembrane region" description="Helical" evidence="9">
    <location>
        <begin position="89"/>
        <end position="106"/>
    </location>
</feature>
<evidence type="ECO:0000256" key="7">
    <source>
        <dbReference type="ARBA" id="ARBA00031027"/>
    </source>
</evidence>
<protein>
    <recommendedName>
        <fullName evidence="3">NADH:ubiquinone reductase (H(+)-translocating)</fullName>
        <ecNumber evidence="3">7.1.1.2</ecNumber>
    </recommendedName>
    <alternativeName>
        <fullName evidence="7">NADH dehydrogenase subunit 5</fullName>
    </alternativeName>
</protein>
<feature type="transmembrane region" description="Helical" evidence="9">
    <location>
        <begin position="9"/>
        <end position="30"/>
    </location>
</feature>
<keyword evidence="5 9" id="KW-1133">Transmembrane helix</keyword>
<feature type="transmembrane region" description="Helical" evidence="9">
    <location>
        <begin position="449"/>
        <end position="470"/>
    </location>
</feature>
<feature type="transmembrane region" description="Helical" evidence="9">
    <location>
        <begin position="240"/>
        <end position="258"/>
    </location>
</feature>
<keyword evidence="11" id="KW-0496">Mitochondrion</keyword>
<dbReference type="EC" id="7.1.1.2" evidence="3"/>
<comment type="subcellular location">
    <subcellularLocation>
        <location evidence="2">Membrane</location>
        <topology evidence="2">Multi-pass membrane protein</topology>
    </subcellularLocation>
</comment>
<gene>
    <name evidence="11" type="primary">nad5</name>
</gene>
<comment type="function">
    <text evidence="1">Core subunit of the mitochondrial membrane respiratory chain NADH dehydrogenase (Complex I) that is believed to belong to the minimal assembly required for catalysis. Complex I functions in the transfer of electrons from NADH to the respiratory chain. The immediate electron acceptor for the enzyme is believed to be ubiquinone.</text>
</comment>
<evidence type="ECO:0000256" key="1">
    <source>
        <dbReference type="ARBA" id="ARBA00003257"/>
    </source>
</evidence>
<dbReference type="InterPro" id="IPR001750">
    <property type="entry name" value="ND/Mrp_TM"/>
</dbReference>
<evidence type="ECO:0000256" key="8">
    <source>
        <dbReference type="ARBA" id="ARBA00049551"/>
    </source>
</evidence>
<geneLocation type="mitochondrion" evidence="11"/>
<dbReference type="GO" id="GO:0015990">
    <property type="term" value="P:electron transport coupled proton transport"/>
    <property type="evidence" value="ECO:0007669"/>
    <property type="project" value="TreeGrafter"/>
</dbReference>
<dbReference type="InterPro" id="IPR003945">
    <property type="entry name" value="NU5C-like"/>
</dbReference>
<feature type="transmembrane region" description="Helical" evidence="9">
    <location>
        <begin position="418"/>
        <end position="437"/>
    </location>
</feature>
<feature type="transmembrane region" description="Helical" evidence="9">
    <location>
        <begin position="112"/>
        <end position="130"/>
    </location>
</feature>
<comment type="catalytic activity">
    <reaction evidence="8">
        <text>a ubiquinone + NADH + 5 H(+)(in) = a ubiquinol + NAD(+) + 4 H(+)(out)</text>
        <dbReference type="Rhea" id="RHEA:29091"/>
        <dbReference type="Rhea" id="RHEA-COMP:9565"/>
        <dbReference type="Rhea" id="RHEA-COMP:9566"/>
        <dbReference type="ChEBI" id="CHEBI:15378"/>
        <dbReference type="ChEBI" id="CHEBI:16389"/>
        <dbReference type="ChEBI" id="CHEBI:17976"/>
        <dbReference type="ChEBI" id="CHEBI:57540"/>
        <dbReference type="ChEBI" id="CHEBI:57945"/>
        <dbReference type="EC" id="7.1.1.2"/>
    </reaction>
</comment>
<feature type="transmembrane region" description="Helical" evidence="9">
    <location>
        <begin position="175"/>
        <end position="198"/>
    </location>
</feature>
<dbReference type="GO" id="GO:0016020">
    <property type="term" value="C:membrane"/>
    <property type="evidence" value="ECO:0007669"/>
    <property type="project" value="UniProtKB-SubCell"/>
</dbReference>
<name>A0A7L8EYR2_9HYME</name>
<dbReference type="GO" id="GO:0003954">
    <property type="term" value="F:NADH dehydrogenase activity"/>
    <property type="evidence" value="ECO:0007669"/>
    <property type="project" value="TreeGrafter"/>
</dbReference>
<evidence type="ECO:0000256" key="3">
    <source>
        <dbReference type="ARBA" id="ARBA00012944"/>
    </source>
</evidence>
<dbReference type="Pfam" id="PF00361">
    <property type="entry name" value="Proton_antipo_M"/>
    <property type="match status" value="1"/>
</dbReference>
<dbReference type="PANTHER" id="PTHR42829:SF2">
    <property type="entry name" value="NADH-UBIQUINONE OXIDOREDUCTASE CHAIN 5"/>
    <property type="match status" value="1"/>
</dbReference>
<accession>A0A7L8EYR2</accession>
<evidence type="ECO:0000313" key="11">
    <source>
        <dbReference type="EMBL" id="QOE17506.1"/>
    </source>
</evidence>
<evidence type="ECO:0000256" key="6">
    <source>
        <dbReference type="ARBA" id="ARBA00023136"/>
    </source>
</evidence>
<feature type="transmembrane region" description="Helical" evidence="9">
    <location>
        <begin position="210"/>
        <end position="228"/>
    </location>
</feature>
<feature type="transmembrane region" description="Helical" evidence="9">
    <location>
        <begin position="50"/>
        <end position="77"/>
    </location>
</feature>
<feature type="transmembrane region" description="Helical" evidence="9">
    <location>
        <begin position="265"/>
        <end position="284"/>
    </location>
</feature>
<reference evidence="11" key="1">
    <citation type="journal article" date="2020" name="Mitochondrial DNA Part B Resour">
        <title>The complete mitogenome of Nomia chalybeata (Hymenoptera: Halictidae) and phylogenetic analysis.</title>
        <authorList>
            <person name="Li H."/>
            <person name="Lu H."/>
            <person name="Huang S."/>
            <person name="Fan X."/>
            <person name="Luo A."/>
            <person name="Huang D."/>
        </authorList>
    </citation>
    <scope>NUCLEOTIDE SEQUENCE</scope>
</reference>
<feature type="domain" description="NADH:quinone oxidoreductase/Mrp antiporter transmembrane" evidence="10">
    <location>
        <begin position="109"/>
        <end position="380"/>
    </location>
</feature>
<dbReference type="PANTHER" id="PTHR42829">
    <property type="entry name" value="NADH-UBIQUINONE OXIDOREDUCTASE CHAIN 5"/>
    <property type="match status" value="1"/>
</dbReference>
<reference evidence="11" key="2">
    <citation type="submission" date="2020-06" db="EMBL/GenBank/DDBJ databases">
        <authorList>
            <person name="Li H.Y."/>
            <person name="Lu H.H."/>
            <person name="Fan X.D."/>
            <person name="Huang D.Y."/>
        </authorList>
    </citation>
    <scope>NUCLEOTIDE SEQUENCE</scope>
</reference>
<feature type="transmembrane region" description="Helical" evidence="9">
    <location>
        <begin position="334"/>
        <end position="354"/>
    </location>
</feature>
<feature type="transmembrane region" description="Helical" evidence="9">
    <location>
        <begin position="476"/>
        <end position="494"/>
    </location>
</feature>
<evidence type="ECO:0000256" key="2">
    <source>
        <dbReference type="ARBA" id="ARBA00004141"/>
    </source>
</evidence>
<evidence type="ECO:0000256" key="4">
    <source>
        <dbReference type="ARBA" id="ARBA00022692"/>
    </source>
</evidence>
<keyword evidence="4 9" id="KW-0812">Transmembrane</keyword>
<evidence type="ECO:0000256" key="5">
    <source>
        <dbReference type="ARBA" id="ARBA00022989"/>
    </source>
</evidence>
<dbReference type="GO" id="GO:0008137">
    <property type="term" value="F:NADH dehydrogenase (ubiquinone) activity"/>
    <property type="evidence" value="ECO:0007669"/>
    <property type="project" value="UniProtKB-EC"/>
</dbReference>
<dbReference type="PRINTS" id="PR01434">
    <property type="entry name" value="NADHDHGNASE5"/>
</dbReference>
<dbReference type="EMBL" id="MT645078">
    <property type="protein sequence ID" value="QOE17506.1"/>
    <property type="molecule type" value="Genomic_DNA"/>
</dbReference>
<organism evidence="11">
    <name type="scientific">Nomia chalybeata</name>
    <dbReference type="NCBI Taxonomy" id="2448184"/>
    <lineage>
        <taxon>Eukaryota</taxon>
        <taxon>Metazoa</taxon>
        <taxon>Ecdysozoa</taxon>
        <taxon>Arthropoda</taxon>
        <taxon>Hexapoda</taxon>
        <taxon>Insecta</taxon>
        <taxon>Pterygota</taxon>
        <taxon>Neoptera</taxon>
        <taxon>Endopterygota</taxon>
        <taxon>Hymenoptera</taxon>
        <taxon>Apocrita</taxon>
        <taxon>Aculeata</taxon>
        <taxon>Apoidea</taxon>
        <taxon>Anthophila</taxon>
        <taxon>Halictidae</taxon>
        <taxon>Nomiinae</taxon>
        <taxon>Nomia</taxon>
        <taxon>Acunomia</taxon>
    </lineage>
</organism>
<feature type="transmembrane region" description="Helical" evidence="9">
    <location>
        <begin position="151"/>
        <end position="169"/>
    </location>
</feature>
<dbReference type="GO" id="GO:0042773">
    <property type="term" value="P:ATP synthesis coupled electron transport"/>
    <property type="evidence" value="ECO:0007669"/>
    <property type="project" value="InterPro"/>
</dbReference>